<evidence type="ECO:0000256" key="1">
    <source>
        <dbReference type="SAM" id="Coils"/>
    </source>
</evidence>
<accession>A0A8H6X7U9</accession>
<keyword evidence="4" id="KW-1185">Reference proteome</keyword>
<gene>
    <name evidence="3" type="ORF">MVEN_02214000</name>
</gene>
<keyword evidence="2" id="KW-0812">Transmembrane</keyword>
<dbReference type="Proteomes" id="UP000620124">
    <property type="component" value="Unassembled WGS sequence"/>
</dbReference>
<keyword evidence="1" id="KW-0175">Coiled coil</keyword>
<dbReference type="EMBL" id="JACAZI010000024">
    <property type="protein sequence ID" value="KAF7335596.1"/>
    <property type="molecule type" value="Genomic_DNA"/>
</dbReference>
<feature type="coiled-coil region" evidence="1">
    <location>
        <begin position="34"/>
        <end position="66"/>
    </location>
</feature>
<feature type="transmembrane region" description="Helical" evidence="2">
    <location>
        <begin position="117"/>
        <end position="138"/>
    </location>
</feature>
<reference evidence="3" key="1">
    <citation type="submission" date="2020-05" db="EMBL/GenBank/DDBJ databases">
        <title>Mycena genomes resolve the evolution of fungal bioluminescence.</title>
        <authorList>
            <person name="Tsai I.J."/>
        </authorList>
    </citation>
    <scope>NUCLEOTIDE SEQUENCE</scope>
    <source>
        <strain evidence="3">CCC161011</strain>
    </source>
</reference>
<organism evidence="3 4">
    <name type="scientific">Mycena venus</name>
    <dbReference type="NCBI Taxonomy" id="2733690"/>
    <lineage>
        <taxon>Eukaryota</taxon>
        <taxon>Fungi</taxon>
        <taxon>Dikarya</taxon>
        <taxon>Basidiomycota</taxon>
        <taxon>Agaricomycotina</taxon>
        <taxon>Agaricomycetes</taxon>
        <taxon>Agaricomycetidae</taxon>
        <taxon>Agaricales</taxon>
        <taxon>Marasmiineae</taxon>
        <taxon>Mycenaceae</taxon>
        <taxon>Mycena</taxon>
    </lineage>
</organism>
<keyword evidence="2" id="KW-0472">Membrane</keyword>
<evidence type="ECO:0000313" key="3">
    <source>
        <dbReference type="EMBL" id="KAF7335596.1"/>
    </source>
</evidence>
<name>A0A8H6X7U9_9AGAR</name>
<evidence type="ECO:0000256" key="2">
    <source>
        <dbReference type="SAM" id="Phobius"/>
    </source>
</evidence>
<proteinExistence type="predicted"/>
<keyword evidence="2" id="KW-1133">Transmembrane helix</keyword>
<feature type="transmembrane region" description="Helical" evidence="2">
    <location>
        <begin position="92"/>
        <end position="111"/>
    </location>
</feature>
<dbReference type="AlphaFoldDB" id="A0A8H6X7U9"/>
<protein>
    <submittedName>
        <fullName evidence="3">Uncharacterized protein</fullName>
    </submittedName>
</protein>
<evidence type="ECO:0000313" key="4">
    <source>
        <dbReference type="Proteomes" id="UP000620124"/>
    </source>
</evidence>
<sequence length="186" mass="21980">MVDSFSVLLENFLEGSEPEEWERKLEKLWEDCEREWERKNLERERRERERERRERELAERRELEREWRERELAERLQRWAQLAQQLIAPPQGLALTLLSSLMFIMLVVLALELVGWFTFLGLLVTILAYLLLIITFGLTPIINAPASTFLDGIRVDAHINGHCALSLDPCHQYFRYNGCQISSLIP</sequence>
<comment type="caution">
    <text evidence="3">The sequence shown here is derived from an EMBL/GenBank/DDBJ whole genome shotgun (WGS) entry which is preliminary data.</text>
</comment>